<evidence type="ECO:0000313" key="1">
    <source>
        <dbReference type="EMBL" id="QJA58263.1"/>
    </source>
</evidence>
<accession>A0A6M3ILJ6</accession>
<dbReference type="EMBL" id="MT141315">
    <property type="protein sequence ID" value="QJA58263.1"/>
    <property type="molecule type" value="Genomic_DNA"/>
</dbReference>
<protein>
    <submittedName>
        <fullName evidence="1">Uncharacterized protein</fullName>
    </submittedName>
</protein>
<proteinExistence type="predicted"/>
<gene>
    <name evidence="1" type="ORF">MM415B01477_0025</name>
</gene>
<dbReference type="AlphaFoldDB" id="A0A6M3ILJ6"/>
<reference evidence="1" key="1">
    <citation type="submission" date="2020-03" db="EMBL/GenBank/DDBJ databases">
        <title>The deep terrestrial virosphere.</title>
        <authorList>
            <person name="Holmfeldt K."/>
            <person name="Nilsson E."/>
            <person name="Simone D."/>
            <person name="Lopez-Fernandez M."/>
            <person name="Wu X."/>
            <person name="de Brujin I."/>
            <person name="Lundin D."/>
            <person name="Andersson A."/>
            <person name="Bertilsson S."/>
            <person name="Dopson M."/>
        </authorList>
    </citation>
    <scope>NUCLEOTIDE SEQUENCE</scope>
    <source>
        <strain evidence="1">MM415B01477</strain>
    </source>
</reference>
<organism evidence="1">
    <name type="scientific">viral metagenome</name>
    <dbReference type="NCBI Taxonomy" id="1070528"/>
    <lineage>
        <taxon>unclassified sequences</taxon>
        <taxon>metagenomes</taxon>
        <taxon>organismal metagenomes</taxon>
    </lineage>
</organism>
<name>A0A6M3ILJ6_9ZZZZ</name>
<sequence>MAEWEITTPLDKVWASVEVTVNLGNYENIKIMGGYSRTIGPDDDPHELRKVMTRKIIKDVVQEGERVREEQNK</sequence>